<dbReference type="Gene3D" id="3.40.50.720">
    <property type="entry name" value="NAD(P)-binding Rossmann-like Domain"/>
    <property type="match status" value="1"/>
</dbReference>
<evidence type="ECO:0000259" key="3">
    <source>
        <dbReference type="Pfam" id="PF01408"/>
    </source>
</evidence>
<keyword evidence="6" id="KW-1185">Reference proteome</keyword>
<dbReference type="InterPro" id="IPR036291">
    <property type="entry name" value="NAD(P)-bd_dom_sf"/>
</dbReference>
<dbReference type="Gene3D" id="3.30.360.10">
    <property type="entry name" value="Dihydrodipicolinate Reductase, domain 2"/>
    <property type="match status" value="1"/>
</dbReference>
<dbReference type="SUPFAM" id="SSF51735">
    <property type="entry name" value="NAD(P)-binding Rossmann-fold domains"/>
    <property type="match status" value="1"/>
</dbReference>
<dbReference type="RefSeq" id="WP_380024638.1">
    <property type="nucleotide sequence ID" value="NZ_JBHSHC010000029.1"/>
</dbReference>
<feature type="domain" description="Gfo/Idh/MocA-like oxidoreductase N-terminal" evidence="3">
    <location>
        <begin position="29"/>
        <end position="123"/>
    </location>
</feature>
<dbReference type="InterPro" id="IPR000683">
    <property type="entry name" value="Gfo/Idh/MocA-like_OxRdtase_N"/>
</dbReference>
<dbReference type="PANTHER" id="PTHR22604:SF105">
    <property type="entry name" value="TRANS-1,2-DIHYDROBENZENE-1,2-DIOL DEHYDROGENASE"/>
    <property type="match status" value="1"/>
</dbReference>
<protein>
    <submittedName>
        <fullName evidence="5">Gfo/Idh/MocA family protein</fullName>
    </submittedName>
</protein>
<dbReference type="EMBL" id="JBHSHC010000029">
    <property type="protein sequence ID" value="MFC4766743.1"/>
    <property type="molecule type" value="Genomic_DNA"/>
</dbReference>
<dbReference type="InterPro" id="IPR055170">
    <property type="entry name" value="GFO_IDH_MocA-like_dom"/>
</dbReference>
<dbReference type="Pfam" id="PF22725">
    <property type="entry name" value="GFO_IDH_MocA_C3"/>
    <property type="match status" value="1"/>
</dbReference>
<evidence type="ECO:0000313" key="5">
    <source>
        <dbReference type="EMBL" id="MFC4766743.1"/>
    </source>
</evidence>
<keyword evidence="2" id="KW-0560">Oxidoreductase</keyword>
<comment type="similarity">
    <text evidence="1">Belongs to the Gfo/Idh/MocA family.</text>
</comment>
<evidence type="ECO:0000259" key="4">
    <source>
        <dbReference type="Pfam" id="PF22725"/>
    </source>
</evidence>
<organism evidence="5 6">
    <name type="scientific">Effusibacillus consociatus</name>
    <dbReference type="NCBI Taxonomy" id="1117041"/>
    <lineage>
        <taxon>Bacteria</taxon>
        <taxon>Bacillati</taxon>
        <taxon>Bacillota</taxon>
        <taxon>Bacilli</taxon>
        <taxon>Bacillales</taxon>
        <taxon>Alicyclobacillaceae</taxon>
        <taxon>Effusibacillus</taxon>
    </lineage>
</organism>
<evidence type="ECO:0000256" key="1">
    <source>
        <dbReference type="ARBA" id="ARBA00010928"/>
    </source>
</evidence>
<dbReference type="Pfam" id="PF01408">
    <property type="entry name" value="GFO_IDH_MocA"/>
    <property type="match status" value="1"/>
</dbReference>
<evidence type="ECO:0000313" key="6">
    <source>
        <dbReference type="Proteomes" id="UP001596002"/>
    </source>
</evidence>
<sequence>MIPKKVKWGVLSTENTICEALLSAFGSSSNAELYAVAGNGGKIRSISNRLQIEKHYENYEEILNDPNVDAVYIRLPINLRHEWIIRAASAKKHVWCEKSAALNAEEAAEIINVCEDNGVIFMEASMHLFHSQHEKVKQLIQDGLVGDVKMMRASFSFCTGNRESEFGEGILYDLVSDCVSSIRNIFGTEPRSVVACGERDQNGVETTVGVLLNYRDNRYALVDCSFEMTMRNEYEVIGTKGMIKLPFAYRPDLNGGDGIIEVFTENTNLEITIKEDQNLRTVEHISDCILRGTIPAYSRDNIWKNIDILDSVSQSLTKGSAVTLVESKRRVDIEWGAECGIAAFLKR</sequence>
<gene>
    <name evidence="5" type="ORF">ACFO8Q_05065</name>
</gene>
<evidence type="ECO:0000256" key="2">
    <source>
        <dbReference type="ARBA" id="ARBA00023002"/>
    </source>
</evidence>
<dbReference type="PANTHER" id="PTHR22604">
    <property type="entry name" value="OXIDOREDUCTASES"/>
    <property type="match status" value="1"/>
</dbReference>
<dbReference type="Proteomes" id="UP001596002">
    <property type="component" value="Unassembled WGS sequence"/>
</dbReference>
<comment type="caution">
    <text evidence="5">The sequence shown here is derived from an EMBL/GenBank/DDBJ whole genome shotgun (WGS) entry which is preliminary data.</text>
</comment>
<proteinExistence type="inferred from homology"/>
<dbReference type="SUPFAM" id="SSF55347">
    <property type="entry name" value="Glyceraldehyde-3-phosphate dehydrogenase-like, C-terminal domain"/>
    <property type="match status" value="1"/>
</dbReference>
<reference evidence="6" key="1">
    <citation type="journal article" date="2019" name="Int. J. Syst. Evol. Microbiol.">
        <title>The Global Catalogue of Microorganisms (GCM) 10K type strain sequencing project: providing services to taxonomists for standard genome sequencing and annotation.</title>
        <authorList>
            <consortium name="The Broad Institute Genomics Platform"/>
            <consortium name="The Broad Institute Genome Sequencing Center for Infectious Disease"/>
            <person name="Wu L."/>
            <person name="Ma J."/>
        </authorList>
    </citation>
    <scope>NUCLEOTIDE SEQUENCE [LARGE SCALE GENOMIC DNA]</scope>
    <source>
        <strain evidence="6">WYCCWR 12678</strain>
    </source>
</reference>
<feature type="domain" description="GFO/IDH/MocA-like oxidoreductase" evidence="4">
    <location>
        <begin position="134"/>
        <end position="243"/>
    </location>
</feature>
<name>A0ABV9PYQ2_9BACL</name>
<accession>A0ABV9PYQ2</accession>
<dbReference type="InterPro" id="IPR050984">
    <property type="entry name" value="Gfo/Idh/MocA_domain"/>
</dbReference>